<evidence type="ECO:0000256" key="8">
    <source>
        <dbReference type="ARBA" id="ARBA00023242"/>
    </source>
</evidence>
<comment type="caution">
    <text evidence="10">The sequence shown here is derived from an EMBL/GenBank/DDBJ whole genome shotgun (WGS) entry which is preliminary data.</text>
</comment>
<feature type="compositionally biased region" description="Low complexity" evidence="9">
    <location>
        <begin position="248"/>
        <end position="257"/>
    </location>
</feature>
<dbReference type="PANTHER" id="PTHR33911:SF1">
    <property type="entry name" value="RRNA-PROCESSING PROTEIN EFG1"/>
    <property type="match status" value="1"/>
</dbReference>
<proteinExistence type="inferred from homology"/>
<dbReference type="AlphaFoldDB" id="A0A166URM5"/>
<feature type="region of interest" description="Disordered" evidence="9">
    <location>
        <begin position="231"/>
        <end position="306"/>
    </location>
</feature>
<accession>A0A166URM5</accession>
<dbReference type="Pfam" id="PF10153">
    <property type="entry name" value="Efg1"/>
    <property type="match status" value="1"/>
</dbReference>
<dbReference type="GO" id="GO:0030688">
    <property type="term" value="C:preribosome, small subunit precursor"/>
    <property type="evidence" value="ECO:0007669"/>
    <property type="project" value="TreeGrafter"/>
</dbReference>
<evidence type="ECO:0000313" key="10">
    <source>
        <dbReference type="EMBL" id="OAA32874.1"/>
    </source>
</evidence>
<dbReference type="OrthoDB" id="47732at2759"/>
<evidence type="ECO:0000256" key="2">
    <source>
        <dbReference type="ARBA" id="ARBA00004604"/>
    </source>
</evidence>
<dbReference type="GO" id="GO:0000462">
    <property type="term" value="P:maturation of SSU-rRNA from tricistronic rRNA transcript (SSU-rRNA, 5.8S rRNA, LSU-rRNA)"/>
    <property type="evidence" value="ECO:0007669"/>
    <property type="project" value="TreeGrafter"/>
</dbReference>
<comment type="similarity">
    <text evidence="3">Belongs to the EFG1 family.</text>
</comment>
<dbReference type="Proteomes" id="UP000078544">
    <property type="component" value="Unassembled WGS sequence"/>
</dbReference>
<name>A0A166URM5_9HYPO</name>
<dbReference type="InterPro" id="IPR050786">
    <property type="entry name" value="EFG1_rRNA-proc"/>
</dbReference>
<comment type="function">
    <text evidence="1">Involved in rRNA processing.</text>
</comment>
<keyword evidence="11" id="KW-1185">Reference proteome</keyword>
<dbReference type="STRING" id="1081109.A0A166URM5"/>
<dbReference type="EMBL" id="AZGY01000001">
    <property type="protein sequence ID" value="OAA32874.1"/>
    <property type="molecule type" value="Genomic_DNA"/>
</dbReference>
<comment type="subcellular location">
    <subcellularLocation>
        <location evidence="2">Nucleus</location>
        <location evidence="2">Nucleolus</location>
    </subcellularLocation>
</comment>
<reference evidence="10 11" key="1">
    <citation type="journal article" date="2016" name="Genome Biol. Evol.">
        <title>Divergent and convergent evolution of fungal pathogenicity.</title>
        <authorList>
            <person name="Shang Y."/>
            <person name="Xiao G."/>
            <person name="Zheng P."/>
            <person name="Cen K."/>
            <person name="Zhan S."/>
            <person name="Wang C."/>
        </authorList>
    </citation>
    <scope>NUCLEOTIDE SEQUENCE [LARGE SCALE GENOMIC DNA]</scope>
    <source>
        <strain evidence="10 11">RCEF 2490</strain>
    </source>
</reference>
<organism evidence="10 11">
    <name type="scientific">Moelleriella libera RCEF 2490</name>
    <dbReference type="NCBI Taxonomy" id="1081109"/>
    <lineage>
        <taxon>Eukaryota</taxon>
        <taxon>Fungi</taxon>
        <taxon>Dikarya</taxon>
        <taxon>Ascomycota</taxon>
        <taxon>Pezizomycotina</taxon>
        <taxon>Sordariomycetes</taxon>
        <taxon>Hypocreomycetidae</taxon>
        <taxon>Hypocreales</taxon>
        <taxon>Clavicipitaceae</taxon>
        <taxon>Moelleriella</taxon>
    </lineage>
</organism>
<sequence>MKRSHDSGDGDQRDAFSAADGFNPKRRKQFSGGSKPKAKQGSLEFSRKRIRNIERLLRRNQELPADVQNELERELASLQATVSDRAYEKKRSAMISKYHMVRFFERKKASRLIKQLRNQIEHNPEADDLAKLKCQLHIAEVDEAYAMYHPHLEPYVSLYKNLETRSESDDDGDEVGENKSEKEQSKKSRALPLAKASLAASKPFMWSIVEQTMERGIEALRQLRERRLAEDTARKPRIVPKKSDSTSDNKSSNQQKSGPMAYGKIVAQKGQKTQMNRRERRRLTREAIPANNSDEGEEDGGFFDEP</sequence>
<feature type="region of interest" description="Disordered" evidence="9">
    <location>
        <begin position="164"/>
        <end position="190"/>
    </location>
</feature>
<keyword evidence="6" id="KW-0698">rRNA processing</keyword>
<feature type="compositionally biased region" description="Basic and acidic residues" evidence="9">
    <location>
        <begin position="1"/>
        <end position="14"/>
    </location>
</feature>
<protein>
    <recommendedName>
        <fullName evidence="4">rRNA-processing protein EFG1</fullName>
    </recommendedName>
    <alternativeName>
        <fullName evidence="5">rRNA-processing protein efg1</fullName>
    </alternativeName>
</protein>
<dbReference type="GO" id="GO:0005730">
    <property type="term" value="C:nucleolus"/>
    <property type="evidence" value="ECO:0007669"/>
    <property type="project" value="UniProtKB-SubCell"/>
</dbReference>
<evidence type="ECO:0000256" key="4">
    <source>
        <dbReference type="ARBA" id="ARBA00018689"/>
    </source>
</evidence>
<dbReference type="PANTHER" id="PTHR33911">
    <property type="entry name" value="RRNA-PROCESSING PROTEIN EFG1"/>
    <property type="match status" value="1"/>
</dbReference>
<feature type="region of interest" description="Disordered" evidence="9">
    <location>
        <begin position="1"/>
        <end position="46"/>
    </location>
</feature>
<keyword evidence="8" id="KW-0539">Nucleus</keyword>
<evidence type="ECO:0000256" key="9">
    <source>
        <dbReference type="SAM" id="MobiDB-lite"/>
    </source>
</evidence>
<feature type="compositionally biased region" description="Acidic residues" evidence="9">
    <location>
        <begin position="294"/>
        <end position="306"/>
    </location>
</feature>
<evidence type="ECO:0000256" key="7">
    <source>
        <dbReference type="ARBA" id="ARBA00023054"/>
    </source>
</evidence>
<evidence type="ECO:0000256" key="1">
    <source>
        <dbReference type="ARBA" id="ARBA00002773"/>
    </source>
</evidence>
<evidence type="ECO:0000256" key="3">
    <source>
        <dbReference type="ARBA" id="ARBA00006916"/>
    </source>
</evidence>
<dbReference type="InterPro" id="IPR019310">
    <property type="entry name" value="Efg1"/>
</dbReference>
<evidence type="ECO:0000256" key="5">
    <source>
        <dbReference type="ARBA" id="ARBA00019827"/>
    </source>
</evidence>
<evidence type="ECO:0000256" key="6">
    <source>
        <dbReference type="ARBA" id="ARBA00022552"/>
    </source>
</evidence>
<gene>
    <name evidence="10" type="ORF">AAL_00339</name>
</gene>
<evidence type="ECO:0000313" key="11">
    <source>
        <dbReference type="Proteomes" id="UP000078544"/>
    </source>
</evidence>
<keyword evidence="7" id="KW-0175">Coiled coil</keyword>
<feature type="compositionally biased region" description="Basic and acidic residues" evidence="9">
    <location>
        <begin position="176"/>
        <end position="186"/>
    </location>
</feature>